<protein>
    <submittedName>
        <fullName evidence="1">Anti-sigma factor family protein</fullName>
    </submittedName>
</protein>
<sequence length="207" mass="21866">MAVNSAADHEATGYRLPCGRDLEQVWDRLDAVEAGLGDEHETHCPHCATARESLRALRAATAELIAEPEPAPPDLTARIMSAVRAEVRRGRTMSLATPEPGGVEVSERAVAAVLRFAADSVPGVRTRRCRIKPVGTEPDGRAAVEVELAFALAAGTPVAGVLPLVRQRVSAALNGDIGVSVHRLDVLVVDLFVDDAASRQSDDGGPR</sequence>
<reference evidence="2" key="1">
    <citation type="journal article" date="2019" name="Int. J. Syst. Evol. Microbiol.">
        <title>The Global Catalogue of Microorganisms (GCM) 10K type strain sequencing project: providing services to taxonomists for standard genome sequencing and annotation.</title>
        <authorList>
            <consortium name="The Broad Institute Genomics Platform"/>
            <consortium name="The Broad Institute Genome Sequencing Center for Infectious Disease"/>
            <person name="Wu L."/>
            <person name="Ma J."/>
        </authorList>
    </citation>
    <scope>NUCLEOTIDE SEQUENCE [LARGE SCALE GENOMIC DNA]</scope>
    <source>
        <strain evidence="2">CGMCC 4.7330</strain>
    </source>
</reference>
<gene>
    <name evidence="1" type="ORF">ACFO0B_06795</name>
</gene>
<evidence type="ECO:0000313" key="1">
    <source>
        <dbReference type="EMBL" id="MFC3961692.1"/>
    </source>
</evidence>
<evidence type="ECO:0000313" key="2">
    <source>
        <dbReference type="Proteomes" id="UP001595696"/>
    </source>
</evidence>
<organism evidence="1 2">
    <name type="scientific">Nocardia jiangsuensis</name>
    <dbReference type="NCBI Taxonomy" id="1691563"/>
    <lineage>
        <taxon>Bacteria</taxon>
        <taxon>Bacillati</taxon>
        <taxon>Actinomycetota</taxon>
        <taxon>Actinomycetes</taxon>
        <taxon>Mycobacteriales</taxon>
        <taxon>Nocardiaceae</taxon>
        <taxon>Nocardia</taxon>
    </lineage>
</organism>
<name>A0ABV8DNN1_9NOCA</name>
<keyword evidence="2" id="KW-1185">Reference proteome</keyword>
<comment type="caution">
    <text evidence="1">The sequence shown here is derived from an EMBL/GenBank/DDBJ whole genome shotgun (WGS) entry which is preliminary data.</text>
</comment>
<accession>A0ABV8DNN1</accession>
<dbReference type="EMBL" id="JBHSAX010000006">
    <property type="protein sequence ID" value="MFC3961692.1"/>
    <property type="molecule type" value="Genomic_DNA"/>
</dbReference>
<dbReference type="RefSeq" id="WP_378611448.1">
    <property type="nucleotide sequence ID" value="NZ_JBHSAX010000006.1"/>
</dbReference>
<proteinExistence type="predicted"/>
<dbReference type="Proteomes" id="UP001595696">
    <property type="component" value="Unassembled WGS sequence"/>
</dbReference>